<proteinExistence type="predicted"/>
<protein>
    <submittedName>
        <fullName evidence="2">Uncharacterized protein</fullName>
    </submittedName>
</protein>
<keyword evidence="3" id="KW-1185">Reference proteome</keyword>
<evidence type="ECO:0000256" key="1">
    <source>
        <dbReference type="SAM" id="MobiDB-lite"/>
    </source>
</evidence>
<reference evidence="2 3" key="1">
    <citation type="journal article" date="2018" name="Sci. Rep.">
        <title>Genomic signatures of local adaptation to the degree of environmental predictability in rotifers.</title>
        <authorList>
            <person name="Franch-Gras L."/>
            <person name="Hahn C."/>
            <person name="Garcia-Roger E.M."/>
            <person name="Carmona M.J."/>
            <person name="Serra M."/>
            <person name="Gomez A."/>
        </authorList>
    </citation>
    <scope>NUCLEOTIDE SEQUENCE [LARGE SCALE GENOMIC DNA]</scope>
    <source>
        <strain evidence="2">HYR1</strain>
    </source>
</reference>
<accession>A0A3M7PYE2</accession>
<dbReference type="EMBL" id="REGN01008201">
    <property type="protein sequence ID" value="RNA04202.1"/>
    <property type="molecule type" value="Genomic_DNA"/>
</dbReference>
<gene>
    <name evidence="2" type="ORF">BpHYR1_050035</name>
</gene>
<name>A0A3M7PYE2_BRAPC</name>
<dbReference type="Proteomes" id="UP000276133">
    <property type="component" value="Unassembled WGS sequence"/>
</dbReference>
<sequence length="104" mass="11830">MSELAIFSEDERADSSKSPRIKTSGKISFPFTKMIFCSNISVSFDFFVPPLPAYIQRNTVTNSMYDRKKEEIVWEQFNGVGFSIYLDSKLSQYSSNSLTTNGTE</sequence>
<evidence type="ECO:0000313" key="3">
    <source>
        <dbReference type="Proteomes" id="UP000276133"/>
    </source>
</evidence>
<feature type="region of interest" description="Disordered" evidence="1">
    <location>
        <begin position="1"/>
        <end position="22"/>
    </location>
</feature>
<organism evidence="2 3">
    <name type="scientific">Brachionus plicatilis</name>
    <name type="common">Marine rotifer</name>
    <name type="synonym">Brachionus muelleri</name>
    <dbReference type="NCBI Taxonomy" id="10195"/>
    <lineage>
        <taxon>Eukaryota</taxon>
        <taxon>Metazoa</taxon>
        <taxon>Spiralia</taxon>
        <taxon>Gnathifera</taxon>
        <taxon>Rotifera</taxon>
        <taxon>Eurotatoria</taxon>
        <taxon>Monogononta</taxon>
        <taxon>Pseudotrocha</taxon>
        <taxon>Ploima</taxon>
        <taxon>Brachionidae</taxon>
        <taxon>Brachionus</taxon>
    </lineage>
</organism>
<comment type="caution">
    <text evidence="2">The sequence shown here is derived from an EMBL/GenBank/DDBJ whole genome shotgun (WGS) entry which is preliminary data.</text>
</comment>
<dbReference type="AlphaFoldDB" id="A0A3M7PYE2"/>
<evidence type="ECO:0000313" key="2">
    <source>
        <dbReference type="EMBL" id="RNA04202.1"/>
    </source>
</evidence>